<dbReference type="Proteomes" id="UP000187735">
    <property type="component" value="Chromosome"/>
</dbReference>
<dbReference type="Pfam" id="PF10134">
    <property type="entry name" value="RPA"/>
    <property type="match status" value="1"/>
</dbReference>
<keyword evidence="2" id="KW-1185">Reference proteome</keyword>
<dbReference type="InterPro" id="IPR018777">
    <property type="entry name" value="Replication_initiator_prot_A"/>
</dbReference>
<proteinExistence type="predicted"/>
<name>A0A1P8WKC4_9PLAN</name>
<dbReference type="RefSeq" id="WP_145944276.1">
    <property type="nucleotide sequence ID" value="NZ_CP017641.1"/>
</dbReference>
<sequence>MAREKPTAQILRFKPDPGNARDELNLCEFPLALLSSRAPDGCNKLTFTDKVWDESRQKAVQRSLLVTAPTHYGLPTAKDEEVLLGLIHLTEQQHQFREPTVYFTRYELIKLLGWNQGAKSYNRIRESLARWKSVTLDYRHAWRRSDSWVSEIFSLIDNVTLCEGETQRTIDKDSNQINLPLSSFTWNRIFFESMQRKHFKKLDFGFYLQLETATAKRLFRFLDKRFGSGRMHWEFDLQEFAFEHIGLARTYNSGKIKEKLRPAIEELEQEGYLVPRTREERYVKRGKQWRVNFTRASGKAVDAQPHTRPLDADLMQRGVSRQLAEELAAAFDDEAVSRQIAVFDWIMENDRESLKNPAGYLVESIRGDFQPPAEYKTPAERAAAEQRLQQRKVVELKAKQIENSEQQAVMAERAHIEAIREKLSVADLHKLEQAAMKAADPEQQQALSLPTFRTMQLRLLVDKQILQRYPMAECCL</sequence>
<evidence type="ECO:0000313" key="1">
    <source>
        <dbReference type="EMBL" id="APZ94510.1"/>
    </source>
</evidence>
<organism evidence="1 2">
    <name type="scientific">Fuerstiella marisgermanici</name>
    <dbReference type="NCBI Taxonomy" id="1891926"/>
    <lineage>
        <taxon>Bacteria</taxon>
        <taxon>Pseudomonadati</taxon>
        <taxon>Planctomycetota</taxon>
        <taxon>Planctomycetia</taxon>
        <taxon>Planctomycetales</taxon>
        <taxon>Planctomycetaceae</taxon>
        <taxon>Fuerstiella</taxon>
    </lineage>
</organism>
<dbReference type="KEGG" id="fmr:Fuma_04142"/>
<accession>A0A1P8WKC4</accession>
<reference evidence="1 2" key="1">
    <citation type="journal article" date="2016" name="Front. Microbiol.">
        <title>Fuerstia marisgermanicae gen. nov., sp. nov., an Unusual Member of the Phylum Planctomycetes from the German Wadden Sea.</title>
        <authorList>
            <person name="Kohn T."/>
            <person name="Heuer A."/>
            <person name="Jogler M."/>
            <person name="Vollmers J."/>
            <person name="Boedeker C."/>
            <person name="Bunk B."/>
            <person name="Rast P."/>
            <person name="Borchert D."/>
            <person name="Glockner I."/>
            <person name="Freese H.M."/>
            <person name="Klenk H.P."/>
            <person name="Overmann J."/>
            <person name="Kaster A.K."/>
            <person name="Rohde M."/>
            <person name="Wiegand S."/>
            <person name="Jogler C."/>
        </authorList>
    </citation>
    <scope>NUCLEOTIDE SEQUENCE [LARGE SCALE GENOMIC DNA]</scope>
    <source>
        <strain evidence="1 2">NH11</strain>
    </source>
</reference>
<evidence type="ECO:0000313" key="2">
    <source>
        <dbReference type="Proteomes" id="UP000187735"/>
    </source>
</evidence>
<dbReference type="EMBL" id="CP017641">
    <property type="protein sequence ID" value="APZ94510.1"/>
    <property type="molecule type" value="Genomic_DNA"/>
</dbReference>
<protein>
    <submittedName>
        <fullName evidence="1">Replication initiator protein A</fullName>
    </submittedName>
</protein>
<dbReference type="OrthoDB" id="9774004at2"/>
<gene>
    <name evidence="1" type="ORF">Fuma_04142</name>
</gene>
<dbReference type="AlphaFoldDB" id="A0A1P8WKC4"/>